<evidence type="ECO:0000256" key="8">
    <source>
        <dbReference type="ARBA" id="ARBA00049867"/>
    </source>
</evidence>
<evidence type="ECO:0000256" key="5">
    <source>
        <dbReference type="ARBA" id="ARBA00022605"/>
    </source>
</evidence>
<dbReference type="FunFam" id="3.40.50.720:FF:000190">
    <property type="entry name" value="Pyrroline-5-carboxylate reductase"/>
    <property type="match status" value="1"/>
</dbReference>
<dbReference type="Pfam" id="PF14748">
    <property type="entry name" value="P5CR_dimer"/>
    <property type="match status" value="1"/>
</dbReference>
<evidence type="ECO:0000313" key="14">
    <source>
        <dbReference type="RefSeq" id="XP_019636374.1"/>
    </source>
</evidence>
<organism evidence="13 14">
    <name type="scientific">Branchiostoma belcheri</name>
    <name type="common">Amphioxus</name>
    <dbReference type="NCBI Taxonomy" id="7741"/>
    <lineage>
        <taxon>Eukaryota</taxon>
        <taxon>Metazoa</taxon>
        <taxon>Chordata</taxon>
        <taxon>Cephalochordata</taxon>
        <taxon>Leptocardii</taxon>
        <taxon>Amphioxiformes</taxon>
        <taxon>Branchiostomatidae</taxon>
        <taxon>Branchiostoma</taxon>
    </lineage>
</organism>
<feature type="binding site" evidence="10">
    <location>
        <position position="58"/>
    </location>
    <ligand>
        <name>NADPH</name>
        <dbReference type="ChEBI" id="CHEBI:57783"/>
    </ligand>
</feature>
<dbReference type="SUPFAM" id="SSF48179">
    <property type="entry name" value="6-phosphogluconate dehydrogenase C-terminal domain-like"/>
    <property type="match status" value="1"/>
</dbReference>
<sequence>MSVGFIGAGRLAMAMAKGFIRAGAVPAENIFASAPDNLVGRAELRNIKELGIHVTHSNTALVSQSDVVFLAIKANVVKNVLEEISPFVTQRHLFVTPMAGITIKSVEEALPAETRVIRMMPNTPLVVGEGATVYARGEHATKHDGEMVEVLLSNVGWCFEGKEEYMDAVTGLSGSGPAYVFLSIDALATGGVKMGLSRQESLRVAAETIQAAAKRVLETGAHPSMLKDEVCSNNILGQSALSAIHKMEAGGFRALLMDAVEAGEDRTKELRRMGEVKNHVED</sequence>
<reference evidence="14" key="1">
    <citation type="submission" date="2025-08" db="UniProtKB">
        <authorList>
            <consortium name="RefSeq"/>
        </authorList>
    </citation>
    <scope>IDENTIFICATION</scope>
    <source>
        <tissue evidence="14">Gonad</tissue>
    </source>
</reference>
<comment type="similarity">
    <text evidence="2">Belongs to the pyrroline-5-carboxylate reductase family.</text>
</comment>
<dbReference type="Proteomes" id="UP000515135">
    <property type="component" value="Unplaced"/>
</dbReference>
<dbReference type="OrthoDB" id="10263291at2759"/>
<dbReference type="PIRSF" id="PIRSF000193">
    <property type="entry name" value="Pyrrol-5-carb_rd"/>
    <property type="match status" value="1"/>
</dbReference>
<keyword evidence="7" id="KW-0560">Oxidoreductase</keyword>
<dbReference type="Gene3D" id="1.10.3730.10">
    <property type="entry name" value="ProC C-terminal domain-like"/>
    <property type="match status" value="1"/>
</dbReference>
<dbReference type="PANTHER" id="PTHR11645:SF62">
    <property type="entry name" value="PYRROLINE-5-CARBOXYLATE REDUCTASE"/>
    <property type="match status" value="1"/>
</dbReference>
<keyword evidence="5" id="KW-0028">Amino-acid biosynthesis</keyword>
<dbReference type="InterPro" id="IPR000304">
    <property type="entry name" value="Pyrroline-COOH_reductase"/>
</dbReference>
<feature type="domain" description="Pyrroline-5-carboxylate reductase dimerisation" evidence="12">
    <location>
        <begin position="163"/>
        <end position="270"/>
    </location>
</feature>
<name>A0A6P4ZQN6_BRABE</name>
<evidence type="ECO:0000256" key="4">
    <source>
        <dbReference type="ARBA" id="ARBA00022490"/>
    </source>
</evidence>
<feature type="domain" description="Pyrroline-5-carboxylate reductase catalytic N-terminal" evidence="11">
    <location>
        <begin position="3"/>
        <end position="100"/>
    </location>
</feature>
<keyword evidence="6" id="KW-0641">Proline biosynthesis</keyword>
<evidence type="ECO:0000256" key="10">
    <source>
        <dbReference type="PIRSR" id="PIRSR000193-1"/>
    </source>
</evidence>
<dbReference type="PANTHER" id="PTHR11645">
    <property type="entry name" value="PYRROLINE-5-CARBOXYLATE REDUCTASE"/>
    <property type="match status" value="1"/>
</dbReference>
<dbReference type="FunFam" id="1.10.3730.10:FF:000003">
    <property type="entry name" value="Pyrroline-5-carboxylate reductase 1, mitochondrial"/>
    <property type="match status" value="1"/>
</dbReference>
<dbReference type="AlphaFoldDB" id="A0A6P4ZQN6"/>
<dbReference type="EC" id="1.5.1.2" evidence="3"/>
<evidence type="ECO:0000256" key="6">
    <source>
        <dbReference type="ARBA" id="ARBA00022650"/>
    </source>
</evidence>
<protein>
    <recommendedName>
        <fullName evidence="3">pyrroline-5-carboxylate reductase</fullName>
        <ecNumber evidence="3">1.5.1.2</ecNumber>
    </recommendedName>
</protein>
<accession>A0A6P4ZQN6</accession>
<dbReference type="Pfam" id="PF03807">
    <property type="entry name" value="F420_oxidored"/>
    <property type="match status" value="1"/>
</dbReference>
<dbReference type="InterPro" id="IPR028939">
    <property type="entry name" value="P5C_Rdtase_cat_N"/>
</dbReference>
<evidence type="ECO:0000313" key="13">
    <source>
        <dbReference type="Proteomes" id="UP000515135"/>
    </source>
</evidence>
<dbReference type="InterPro" id="IPR008927">
    <property type="entry name" value="6-PGluconate_DH-like_C_sf"/>
</dbReference>
<evidence type="ECO:0000259" key="11">
    <source>
        <dbReference type="Pfam" id="PF03807"/>
    </source>
</evidence>
<dbReference type="InterPro" id="IPR036291">
    <property type="entry name" value="NAD(P)-bd_dom_sf"/>
</dbReference>
<keyword evidence="4" id="KW-0963">Cytoplasm</keyword>
<dbReference type="UniPathway" id="UPA00098">
    <property type="reaction ID" value="UER00361"/>
</dbReference>
<dbReference type="GO" id="GO:0055129">
    <property type="term" value="P:L-proline biosynthetic process"/>
    <property type="evidence" value="ECO:0007669"/>
    <property type="project" value="UniProtKB-UniPathway"/>
</dbReference>
<dbReference type="NCBIfam" id="TIGR00112">
    <property type="entry name" value="proC"/>
    <property type="match status" value="1"/>
</dbReference>
<keyword evidence="13" id="KW-1185">Reference proteome</keyword>
<evidence type="ECO:0000259" key="12">
    <source>
        <dbReference type="Pfam" id="PF14748"/>
    </source>
</evidence>
<dbReference type="GeneID" id="109478982"/>
<evidence type="ECO:0000256" key="2">
    <source>
        <dbReference type="ARBA" id="ARBA00005525"/>
    </source>
</evidence>
<comment type="catalytic activity">
    <reaction evidence="9">
        <text>L-proline + NAD(+) = (S)-1-pyrroline-5-carboxylate + NADH + 2 H(+)</text>
        <dbReference type="Rhea" id="RHEA:14105"/>
        <dbReference type="ChEBI" id="CHEBI:15378"/>
        <dbReference type="ChEBI" id="CHEBI:17388"/>
        <dbReference type="ChEBI" id="CHEBI:57540"/>
        <dbReference type="ChEBI" id="CHEBI:57945"/>
        <dbReference type="ChEBI" id="CHEBI:60039"/>
        <dbReference type="EC" id="1.5.1.2"/>
    </reaction>
    <physiologicalReaction direction="right-to-left" evidence="9">
        <dbReference type="Rhea" id="RHEA:14107"/>
    </physiologicalReaction>
</comment>
<feature type="binding site" evidence="10">
    <location>
        <begin position="6"/>
        <end position="11"/>
    </location>
    <ligand>
        <name>NADP(+)</name>
        <dbReference type="ChEBI" id="CHEBI:58349"/>
    </ligand>
</feature>
<comment type="pathway">
    <text evidence="1">Amino-acid biosynthesis; L-proline biosynthesis; L-proline from L-glutamate 5-semialdehyde: step 1/1.</text>
</comment>
<evidence type="ECO:0000256" key="7">
    <source>
        <dbReference type="ARBA" id="ARBA00023002"/>
    </source>
</evidence>
<proteinExistence type="inferred from homology"/>
<dbReference type="SUPFAM" id="SSF51735">
    <property type="entry name" value="NAD(P)-binding Rossmann-fold domains"/>
    <property type="match status" value="1"/>
</dbReference>
<dbReference type="KEGG" id="bbel:109478982"/>
<evidence type="ECO:0000256" key="3">
    <source>
        <dbReference type="ARBA" id="ARBA00012855"/>
    </source>
</evidence>
<evidence type="ECO:0000256" key="9">
    <source>
        <dbReference type="ARBA" id="ARBA00049875"/>
    </source>
</evidence>
<evidence type="ECO:0000256" key="1">
    <source>
        <dbReference type="ARBA" id="ARBA00005205"/>
    </source>
</evidence>
<dbReference type="Gene3D" id="3.40.50.720">
    <property type="entry name" value="NAD(P)-binding Rossmann-like Domain"/>
    <property type="match status" value="1"/>
</dbReference>
<keyword evidence="10" id="KW-0521">NADP</keyword>
<gene>
    <name evidence="14" type="primary">LOC109478982</name>
</gene>
<dbReference type="RefSeq" id="XP_019636374.1">
    <property type="nucleotide sequence ID" value="XM_019780815.1"/>
</dbReference>
<dbReference type="InterPro" id="IPR029036">
    <property type="entry name" value="P5CR_dimer"/>
</dbReference>
<comment type="catalytic activity">
    <reaction evidence="8">
        <text>L-proline + NADP(+) = (S)-1-pyrroline-5-carboxylate + NADPH + 2 H(+)</text>
        <dbReference type="Rhea" id="RHEA:14109"/>
        <dbReference type="ChEBI" id="CHEBI:15378"/>
        <dbReference type="ChEBI" id="CHEBI:17388"/>
        <dbReference type="ChEBI" id="CHEBI:57783"/>
        <dbReference type="ChEBI" id="CHEBI:58349"/>
        <dbReference type="ChEBI" id="CHEBI:60039"/>
        <dbReference type="EC" id="1.5.1.2"/>
    </reaction>
    <physiologicalReaction direction="right-to-left" evidence="8">
        <dbReference type="Rhea" id="RHEA:14111"/>
    </physiologicalReaction>
</comment>
<dbReference type="HAMAP" id="MF_01925">
    <property type="entry name" value="P5C_reductase"/>
    <property type="match status" value="1"/>
</dbReference>
<dbReference type="GO" id="GO:0004735">
    <property type="term" value="F:pyrroline-5-carboxylate reductase activity"/>
    <property type="evidence" value="ECO:0007669"/>
    <property type="project" value="UniProtKB-EC"/>
</dbReference>